<dbReference type="KEGG" id="pspc:Strain318_000387"/>
<accession>A0AA49JXV4</accession>
<keyword evidence="4" id="KW-1185">Reference proteome</keyword>
<dbReference type="EMBL" id="CP130612">
    <property type="protein sequence ID" value="WKW11152.1"/>
    <property type="molecule type" value="Genomic_DNA"/>
</dbReference>
<feature type="signal peptide" evidence="1">
    <location>
        <begin position="1"/>
        <end position="26"/>
    </location>
</feature>
<protein>
    <recommendedName>
        <fullName evidence="5">TonB-dependent receptor plug domain-containing protein</fullName>
    </recommendedName>
</protein>
<evidence type="ECO:0008006" key="5">
    <source>
        <dbReference type="Google" id="ProtNLM"/>
    </source>
</evidence>
<name>A0AA49JXV4_9BACT</name>
<keyword evidence="1" id="KW-0732">Signal</keyword>
<evidence type="ECO:0000313" key="2">
    <source>
        <dbReference type="EMBL" id="WKW11152.1"/>
    </source>
</evidence>
<proteinExistence type="predicted"/>
<organism evidence="3 4">
    <name type="scientific">Pseudogemmatithrix spongiicola</name>
    <dbReference type="NCBI Taxonomy" id="3062599"/>
    <lineage>
        <taxon>Bacteria</taxon>
        <taxon>Pseudomonadati</taxon>
        <taxon>Gemmatimonadota</taxon>
        <taxon>Gemmatimonadia</taxon>
        <taxon>Gemmatimonadales</taxon>
        <taxon>Gemmatimonadaceae</taxon>
        <taxon>Pseudogemmatithrix</taxon>
    </lineage>
</organism>
<dbReference type="Proteomes" id="UP001229955">
    <property type="component" value="Chromosome"/>
</dbReference>
<gene>
    <name evidence="2" type="ORF">Strain138_000387</name>
    <name evidence="3" type="ORF">Strain318_000387</name>
</gene>
<dbReference type="RefSeq" id="WP_367886854.1">
    <property type="nucleotide sequence ID" value="NZ_CP130612.1"/>
</dbReference>
<evidence type="ECO:0000313" key="4">
    <source>
        <dbReference type="Proteomes" id="UP001229955"/>
    </source>
</evidence>
<evidence type="ECO:0000256" key="1">
    <source>
        <dbReference type="SAM" id="SignalP"/>
    </source>
</evidence>
<dbReference type="AlphaFoldDB" id="A0AA49JXV4"/>
<accession>A0AA49JSG9</accession>
<reference evidence="3" key="1">
    <citation type="submission" date="2023-07" db="EMBL/GenBank/DDBJ databases">
        <authorList>
            <person name="Haufschild T."/>
            <person name="Kallscheuer N."/>
            <person name="Hammer J."/>
            <person name="Kohn T."/>
            <person name="Kabuu M."/>
            <person name="Jogler M."/>
            <person name="Wohfarth N."/>
            <person name="Heuer A."/>
            <person name="Rohde M."/>
            <person name="van Teeseling M.C.F."/>
            <person name="Jogler C."/>
        </authorList>
    </citation>
    <scope>NUCLEOTIDE SEQUENCE</scope>
    <source>
        <strain evidence="2">Strain 138</strain>
        <strain evidence="3">Strain 318</strain>
    </source>
</reference>
<sequence>MPKPPRFLVRAPAMLLGAMVAASALGAQRTTVVVRDGTGASVSFAYVAPVSGTSATADSAGRALVTLRGRDSVFVRVRRIGYTPLDRWVRLPAPDSIEFTLGRVVLQLESVEVVGARDTPLATRGFYDRMERVRRGATVGHFITPEELELQLPMNLSQALRSARYVNINRVGPGRDVLLGRGGCPMNIVVDGMLVQGTAQDEVVEQVPTSINRSGTYRPPTMGRGGNLDINGLVGGNEMAAIEIYPSVANAPAELQAAVSSGRGTCGIVAIWTGGRR</sequence>
<dbReference type="EMBL" id="CP130613">
    <property type="protein sequence ID" value="WKW14062.1"/>
    <property type="molecule type" value="Genomic_DNA"/>
</dbReference>
<evidence type="ECO:0000313" key="3">
    <source>
        <dbReference type="EMBL" id="WKW14062.1"/>
    </source>
</evidence>
<feature type="chain" id="PRO_5041253144" description="TonB-dependent receptor plug domain-containing protein" evidence="1">
    <location>
        <begin position="27"/>
        <end position="277"/>
    </location>
</feature>